<dbReference type="GO" id="GO:0046417">
    <property type="term" value="P:chorismate metabolic process"/>
    <property type="evidence" value="ECO:0007669"/>
    <property type="project" value="InterPro"/>
</dbReference>
<organism evidence="4 5">
    <name type="scientific">Pukyongiella litopenaei</name>
    <dbReference type="NCBI Taxonomy" id="2605946"/>
    <lineage>
        <taxon>Bacteria</taxon>
        <taxon>Pseudomonadati</taxon>
        <taxon>Pseudomonadota</taxon>
        <taxon>Alphaproteobacteria</taxon>
        <taxon>Rhodobacterales</taxon>
        <taxon>Paracoccaceae</taxon>
        <taxon>Pukyongiella</taxon>
    </lineage>
</organism>
<dbReference type="EC" id="5.4.99.5" evidence="1"/>
<keyword evidence="2" id="KW-0413">Isomerase</keyword>
<dbReference type="InterPro" id="IPR036979">
    <property type="entry name" value="CM_dom_sf"/>
</dbReference>
<proteinExistence type="predicted"/>
<dbReference type="GO" id="GO:0009697">
    <property type="term" value="P:salicylic acid biosynthetic process"/>
    <property type="evidence" value="ECO:0007669"/>
    <property type="project" value="TreeGrafter"/>
</dbReference>
<dbReference type="PANTHER" id="PTHR38041:SF1">
    <property type="entry name" value="CHORISMATE MUTASE"/>
    <property type="match status" value="1"/>
</dbReference>
<dbReference type="AlphaFoldDB" id="A0A2S0MUR2"/>
<dbReference type="InterPro" id="IPR036263">
    <property type="entry name" value="Chorismate_II_sf"/>
</dbReference>
<dbReference type="SUPFAM" id="SSF48600">
    <property type="entry name" value="Chorismate mutase II"/>
    <property type="match status" value="1"/>
</dbReference>
<dbReference type="SMART" id="SM00830">
    <property type="entry name" value="CM_2"/>
    <property type="match status" value="1"/>
</dbReference>
<evidence type="ECO:0000313" key="5">
    <source>
        <dbReference type="Proteomes" id="UP000237655"/>
    </source>
</evidence>
<dbReference type="Gene3D" id="1.20.59.10">
    <property type="entry name" value="Chorismate mutase"/>
    <property type="match status" value="1"/>
</dbReference>
<name>A0A2S0MUR2_9RHOB</name>
<dbReference type="EMBL" id="CP027665">
    <property type="protein sequence ID" value="AVO39634.1"/>
    <property type="molecule type" value="Genomic_DNA"/>
</dbReference>
<dbReference type="InterPro" id="IPR002701">
    <property type="entry name" value="CM_II_prokaryot"/>
</dbReference>
<dbReference type="KEGG" id="thas:C6Y53_03170"/>
<dbReference type="Proteomes" id="UP000237655">
    <property type="component" value="Chromosome"/>
</dbReference>
<gene>
    <name evidence="4" type="ORF">C6Y53_03170</name>
</gene>
<protein>
    <recommendedName>
        <fullName evidence="1">chorismate mutase</fullName>
        <ecNumber evidence="1">5.4.99.5</ecNumber>
    </recommendedName>
</protein>
<sequence length="101" mass="11021">MSTLTAPRDCPTMQALRTQIDRLDKDLVAMLALRARYIDRAAELKPGEGLPANIPDRVDAVLDNVRASADGAGLDPDLAEQVWRLLIGWAIERETVAMGHG</sequence>
<keyword evidence="5" id="KW-1185">Reference proteome</keyword>
<feature type="domain" description="Chorismate mutase" evidence="3">
    <location>
        <begin position="7"/>
        <end position="98"/>
    </location>
</feature>
<evidence type="ECO:0000256" key="2">
    <source>
        <dbReference type="ARBA" id="ARBA00023235"/>
    </source>
</evidence>
<evidence type="ECO:0000259" key="3">
    <source>
        <dbReference type="PROSITE" id="PS51168"/>
    </source>
</evidence>
<dbReference type="InterPro" id="IPR051331">
    <property type="entry name" value="Chorismate_mutase-related"/>
</dbReference>
<dbReference type="Pfam" id="PF01817">
    <property type="entry name" value="CM_2"/>
    <property type="match status" value="1"/>
</dbReference>
<dbReference type="PANTHER" id="PTHR38041">
    <property type="entry name" value="CHORISMATE MUTASE"/>
    <property type="match status" value="1"/>
</dbReference>
<accession>A0A2S0MUR2</accession>
<dbReference type="GO" id="GO:0004106">
    <property type="term" value="F:chorismate mutase activity"/>
    <property type="evidence" value="ECO:0007669"/>
    <property type="project" value="UniProtKB-EC"/>
</dbReference>
<reference evidence="5" key="1">
    <citation type="submission" date="2018-03" db="EMBL/GenBank/DDBJ databases">
        <title>Genomic analysis of the strain SH-1 isolated from shrimp intestine.</title>
        <authorList>
            <person name="Kim Y.-S."/>
            <person name="Kim S.-E."/>
            <person name="Kim K.-H."/>
        </authorList>
    </citation>
    <scope>NUCLEOTIDE SEQUENCE [LARGE SCALE GENOMIC DNA]</scope>
    <source>
        <strain evidence="5">SH-1</strain>
    </source>
</reference>
<evidence type="ECO:0000313" key="4">
    <source>
        <dbReference type="EMBL" id="AVO39634.1"/>
    </source>
</evidence>
<dbReference type="PROSITE" id="PS51168">
    <property type="entry name" value="CHORISMATE_MUT_2"/>
    <property type="match status" value="1"/>
</dbReference>
<dbReference type="RefSeq" id="WP_106473938.1">
    <property type="nucleotide sequence ID" value="NZ_CP027665.1"/>
</dbReference>
<evidence type="ECO:0000256" key="1">
    <source>
        <dbReference type="ARBA" id="ARBA00012404"/>
    </source>
</evidence>